<gene>
    <name evidence="5" type="ORF">UFOPK1740_00929</name>
</gene>
<dbReference type="AlphaFoldDB" id="A0A6J6EZU6"/>
<proteinExistence type="predicted"/>
<keyword evidence="1" id="KW-0805">Transcription regulation</keyword>
<evidence type="ECO:0000256" key="3">
    <source>
        <dbReference type="ARBA" id="ARBA00023163"/>
    </source>
</evidence>
<sequence>MTKVLVLDQDLDSIKKITQFVSQSKVIEKVLSATDILSAEKILEKDLPELVFLTPSFYKLFLKPNLVNNKDFVLLVDQKRPNQLNAEAVKRCSAIMAQNASFLEFAILINSLKIRKIRGDQSKMRTVRGKIPKLTKRELEIVQLLIQGRSDAWISKNLHIANPTQKTHLRRIFSKMKVSNRAHCVAQVIRARILS</sequence>
<name>A0A6J6EZU6_9ZZZZ</name>
<keyword evidence="3" id="KW-0804">Transcription</keyword>
<dbReference type="InterPro" id="IPR016032">
    <property type="entry name" value="Sig_transdc_resp-reg_C-effctor"/>
</dbReference>
<dbReference type="PANTHER" id="PTHR44688">
    <property type="entry name" value="DNA-BINDING TRANSCRIPTIONAL ACTIVATOR DEVR_DOSR"/>
    <property type="match status" value="1"/>
</dbReference>
<evidence type="ECO:0000259" key="4">
    <source>
        <dbReference type="PROSITE" id="PS50043"/>
    </source>
</evidence>
<dbReference type="CDD" id="cd06170">
    <property type="entry name" value="LuxR_C_like"/>
    <property type="match status" value="1"/>
</dbReference>
<dbReference type="Gene3D" id="1.10.10.10">
    <property type="entry name" value="Winged helix-like DNA-binding domain superfamily/Winged helix DNA-binding domain"/>
    <property type="match status" value="1"/>
</dbReference>
<dbReference type="GO" id="GO:0006355">
    <property type="term" value="P:regulation of DNA-templated transcription"/>
    <property type="evidence" value="ECO:0007669"/>
    <property type="project" value="InterPro"/>
</dbReference>
<dbReference type="PRINTS" id="PR00038">
    <property type="entry name" value="HTHLUXR"/>
</dbReference>
<dbReference type="SMART" id="SM00421">
    <property type="entry name" value="HTH_LUXR"/>
    <property type="match status" value="1"/>
</dbReference>
<keyword evidence="2" id="KW-0238">DNA-binding</keyword>
<dbReference type="GO" id="GO:0003677">
    <property type="term" value="F:DNA binding"/>
    <property type="evidence" value="ECO:0007669"/>
    <property type="project" value="UniProtKB-KW"/>
</dbReference>
<protein>
    <submittedName>
        <fullName evidence="5">Unannotated protein</fullName>
    </submittedName>
</protein>
<dbReference type="PANTHER" id="PTHR44688:SF16">
    <property type="entry name" value="DNA-BINDING TRANSCRIPTIONAL ACTIVATOR DEVR_DOSR"/>
    <property type="match status" value="1"/>
</dbReference>
<dbReference type="EMBL" id="CAEZTU010000050">
    <property type="protein sequence ID" value="CAB4580955.1"/>
    <property type="molecule type" value="Genomic_DNA"/>
</dbReference>
<evidence type="ECO:0000256" key="1">
    <source>
        <dbReference type="ARBA" id="ARBA00023015"/>
    </source>
</evidence>
<dbReference type="InterPro" id="IPR036388">
    <property type="entry name" value="WH-like_DNA-bd_sf"/>
</dbReference>
<evidence type="ECO:0000256" key="2">
    <source>
        <dbReference type="ARBA" id="ARBA00023125"/>
    </source>
</evidence>
<organism evidence="5">
    <name type="scientific">freshwater metagenome</name>
    <dbReference type="NCBI Taxonomy" id="449393"/>
    <lineage>
        <taxon>unclassified sequences</taxon>
        <taxon>metagenomes</taxon>
        <taxon>ecological metagenomes</taxon>
    </lineage>
</organism>
<reference evidence="5" key="1">
    <citation type="submission" date="2020-05" db="EMBL/GenBank/DDBJ databases">
        <authorList>
            <person name="Chiriac C."/>
            <person name="Salcher M."/>
            <person name="Ghai R."/>
            <person name="Kavagutti S V."/>
        </authorList>
    </citation>
    <scope>NUCLEOTIDE SEQUENCE</scope>
</reference>
<dbReference type="PROSITE" id="PS50043">
    <property type="entry name" value="HTH_LUXR_2"/>
    <property type="match status" value="1"/>
</dbReference>
<dbReference type="SUPFAM" id="SSF46894">
    <property type="entry name" value="C-terminal effector domain of the bipartite response regulators"/>
    <property type="match status" value="1"/>
</dbReference>
<evidence type="ECO:0000313" key="5">
    <source>
        <dbReference type="EMBL" id="CAB4580955.1"/>
    </source>
</evidence>
<accession>A0A6J6EZU6</accession>
<feature type="domain" description="HTH luxR-type" evidence="4">
    <location>
        <begin position="127"/>
        <end position="192"/>
    </location>
</feature>
<dbReference type="Pfam" id="PF00196">
    <property type="entry name" value="GerE"/>
    <property type="match status" value="1"/>
</dbReference>
<dbReference type="InterPro" id="IPR000792">
    <property type="entry name" value="Tscrpt_reg_LuxR_C"/>
</dbReference>